<organism evidence="2 3">
    <name type="scientific">Postia placenta MAD-698-R-SB12</name>
    <dbReference type="NCBI Taxonomy" id="670580"/>
    <lineage>
        <taxon>Eukaryota</taxon>
        <taxon>Fungi</taxon>
        <taxon>Dikarya</taxon>
        <taxon>Basidiomycota</taxon>
        <taxon>Agaricomycotina</taxon>
        <taxon>Agaricomycetes</taxon>
        <taxon>Polyporales</taxon>
        <taxon>Adustoporiaceae</taxon>
        <taxon>Rhodonia</taxon>
    </lineage>
</organism>
<feature type="compositionally biased region" description="Basic residues" evidence="1">
    <location>
        <begin position="76"/>
        <end position="86"/>
    </location>
</feature>
<dbReference type="Proteomes" id="UP000194127">
    <property type="component" value="Unassembled WGS sequence"/>
</dbReference>
<feature type="region of interest" description="Disordered" evidence="1">
    <location>
        <begin position="185"/>
        <end position="215"/>
    </location>
</feature>
<accession>A0A1X6NFD0</accession>
<dbReference type="EMBL" id="KZ110591">
    <property type="protein sequence ID" value="OSX67314.1"/>
    <property type="molecule type" value="Genomic_DNA"/>
</dbReference>
<feature type="compositionally biased region" description="Basic and acidic residues" evidence="1">
    <location>
        <begin position="42"/>
        <end position="54"/>
    </location>
</feature>
<feature type="compositionally biased region" description="Basic residues" evidence="1">
    <location>
        <begin position="202"/>
        <end position="215"/>
    </location>
</feature>
<feature type="compositionally biased region" description="Basic and acidic residues" evidence="1">
    <location>
        <begin position="62"/>
        <end position="75"/>
    </location>
</feature>
<protein>
    <submittedName>
        <fullName evidence="2">Uncharacterized protein</fullName>
    </submittedName>
</protein>
<dbReference type="RefSeq" id="XP_024344108.1">
    <property type="nucleotide sequence ID" value="XM_024477298.1"/>
</dbReference>
<proteinExistence type="predicted"/>
<feature type="compositionally biased region" description="Low complexity" evidence="1">
    <location>
        <begin position="102"/>
        <end position="115"/>
    </location>
</feature>
<gene>
    <name evidence="2" type="ORF">POSPLADRAFT_1037946</name>
</gene>
<feature type="region of interest" description="Disordered" evidence="1">
    <location>
        <begin position="1"/>
        <end position="123"/>
    </location>
</feature>
<evidence type="ECO:0000313" key="3">
    <source>
        <dbReference type="Proteomes" id="UP000194127"/>
    </source>
</evidence>
<sequence length="215" mass="23266">MPRPDIALPPRRPAPSVQTQGSLPPRHIPKHLVMPTPLQPLEDQKRAEAARQLREQAVPGTRSDDGHGVRQDARTHGGRHLQHHHSVSYSHQPNAGPPLAPQMSSRQSSQGRAQAIPISAGPNVLRKRASNTVSAPIAAPELTSSASAAVFSARVVEPTNGVSSGGKTKVIGQVATAVWTRDRVKEEEIRRQAEREAGEKKLSRKLSKLTRKATK</sequence>
<feature type="compositionally biased region" description="Basic and acidic residues" evidence="1">
    <location>
        <begin position="185"/>
        <end position="201"/>
    </location>
</feature>
<dbReference type="OrthoDB" id="2684446at2759"/>
<keyword evidence="3" id="KW-1185">Reference proteome</keyword>
<evidence type="ECO:0000256" key="1">
    <source>
        <dbReference type="SAM" id="MobiDB-lite"/>
    </source>
</evidence>
<evidence type="ECO:0000313" key="2">
    <source>
        <dbReference type="EMBL" id="OSX67314.1"/>
    </source>
</evidence>
<name>A0A1X6NFD0_9APHY</name>
<reference evidence="2 3" key="1">
    <citation type="submission" date="2017-04" db="EMBL/GenBank/DDBJ databases">
        <title>Genome Sequence of the Model Brown-Rot Fungus Postia placenta SB12.</title>
        <authorList>
            <consortium name="DOE Joint Genome Institute"/>
            <person name="Gaskell J."/>
            <person name="Kersten P."/>
            <person name="Larrondo L.F."/>
            <person name="Canessa P."/>
            <person name="Martinez D."/>
            <person name="Hibbett D."/>
            <person name="Schmoll M."/>
            <person name="Kubicek C.P."/>
            <person name="Martinez A.T."/>
            <person name="Yadav J."/>
            <person name="Master E."/>
            <person name="Magnuson J.K."/>
            <person name="James T."/>
            <person name="Yaver D."/>
            <person name="Berka R."/>
            <person name="Labutti K."/>
            <person name="Lipzen A."/>
            <person name="Aerts A."/>
            <person name="Barry K."/>
            <person name="Henrissat B."/>
            <person name="Blanchette R."/>
            <person name="Grigoriev I."/>
            <person name="Cullen D."/>
        </authorList>
    </citation>
    <scope>NUCLEOTIDE SEQUENCE [LARGE SCALE GENOMIC DNA]</scope>
    <source>
        <strain evidence="2 3">MAD-698-R-SB12</strain>
    </source>
</reference>
<dbReference type="STRING" id="670580.A0A1X6NFD0"/>
<dbReference type="AlphaFoldDB" id="A0A1X6NFD0"/>
<dbReference type="GeneID" id="36322248"/>